<evidence type="ECO:0000256" key="1">
    <source>
        <dbReference type="SAM" id="Phobius"/>
    </source>
</evidence>
<proteinExistence type="predicted"/>
<dbReference type="EMBL" id="UINC01186620">
    <property type="protein sequence ID" value="SVD98916.1"/>
    <property type="molecule type" value="Genomic_DNA"/>
</dbReference>
<accession>A0A382ZTG6</accession>
<gene>
    <name evidence="2" type="ORF">METZ01_LOCUS451770</name>
</gene>
<feature type="transmembrane region" description="Helical" evidence="1">
    <location>
        <begin position="18"/>
        <end position="36"/>
    </location>
</feature>
<name>A0A382ZTG6_9ZZZZ</name>
<reference evidence="2" key="1">
    <citation type="submission" date="2018-05" db="EMBL/GenBank/DDBJ databases">
        <authorList>
            <person name="Lanie J.A."/>
            <person name="Ng W.-L."/>
            <person name="Kazmierczak K.M."/>
            <person name="Andrzejewski T.M."/>
            <person name="Davidsen T.M."/>
            <person name="Wayne K.J."/>
            <person name="Tettelin H."/>
            <person name="Glass J.I."/>
            <person name="Rusch D."/>
            <person name="Podicherti R."/>
            <person name="Tsui H.-C.T."/>
            <person name="Winkler M.E."/>
        </authorList>
    </citation>
    <scope>NUCLEOTIDE SEQUENCE</scope>
</reference>
<organism evidence="2">
    <name type="scientific">marine metagenome</name>
    <dbReference type="NCBI Taxonomy" id="408172"/>
    <lineage>
        <taxon>unclassified sequences</taxon>
        <taxon>metagenomes</taxon>
        <taxon>ecological metagenomes</taxon>
    </lineage>
</organism>
<feature type="transmembrane region" description="Helical" evidence="1">
    <location>
        <begin position="48"/>
        <end position="68"/>
    </location>
</feature>
<dbReference type="AlphaFoldDB" id="A0A382ZTG6"/>
<keyword evidence="1" id="KW-1133">Transmembrane helix</keyword>
<protein>
    <submittedName>
        <fullName evidence="2">Uncharacterized protein</fullName>
    </submittedName>
</protein>
<keyword evidence="1" id="KW-0472">Membrane</keyword>
<feature type="non-terminal residue" evidence="2">
    <location>
        <position position="71"/>
    </location>
</feature>
<keyword evidence="1" id="KW-0812">Transmembrane</keyword>
<sequence>MLSINLFKKHIFLEFMKNLLKVGATFIAFAIVLDLFEEITFFKDYDVIPFFPLIMSLLKVPSILYEIFPFI</sequence>
<evidence type="ECO:0000313" key="2">
    <source>
        <dbReference type="EMBL" id="SVD98916.1"/>
    </source>
</evidence>